<organism evidence="2 3">
    <name type="scientific">Lupinus albus</name>
    <name type="common">White lupine</name>
    <name type="synonym">Lupinus termis</name>
    <dbReference type="NCBI Taxonomy" id="3870"/>
    <lineage>
        <taxon>Eukaryota</taxon>
        <taxon>Viridiplantae</taxon>
        <taxon>Streptophyta</taxon>
        <taxon>Embryophyta</taxon>
        <taxon>Tracheophyta</taxon>
        <taxon>Spermatophyta</taxon>
        <taxon>Magnoliopsida</taxon>
        <taxon>eudicotyledons</taxon>
        <taxon>Gunneridae</taxon>
        <taxon>Pentapetalae</taxon>
        <taxon>rosids</taxon>
        <taxon>fabids</taxon>
        <taxon>Fabales</taxon>
        <taxon>Fabaceae</taxon>
        <taxon>Papilionoideae</taxon>
        <taxon>50 kb inversion clade</taxon>
        <taxon>genistoids sensu lato</taxon>
        <taxon>core genistoids</taxon>
        <taxon>Genisteae</taxon>
        <taxon>Lupinus</taxon>
    </lineage>
</organism>
<dbReference type="EMBL" id="WOCE01000005">
    <property type="protein sequence ID" value="KAE9614426.1"/>
    <property type="molecule type" value="Genomic_DNA"/>
</dbReference>
<evidence type="ECO:0000313" key="3">
    <source>
        <dbReference type="Proteomes" id="UP000447434"/>
    </source>
</evidence>
<evidence type="ECO:0008006" key="4">
    <source>
        <dbReference type="Google" id="ProtNLM"/>
    </source>
</evidence>
<keyword evidence="1" id="KW-0812">Transmembrane</keyword>
<evidence type="ECO:0000256" key="1">
    <source>
        <dbReference type="SAM" id="Phobius"/>
    </source>
</evidence>
<dbReference type="InterPro" id="IPR012340">
    <property type="entry name" value="NA-bd_OB-fold"/>
</dbReference>
<dbReference type="AlphaFoldDB" id="A0A6A4QMA1"/>
<reference evidence="3" key="1">
    <citation type="journal article" date="2020" name="Nat. Commun.">
        <title>Genome sequence of the cluster root forming white lupin.</title>
        <authorList>
            <person name="Hufnagel B."/>
            <person name="Marques A."/>
            <person name="Soriano A."/>
            <person name="Marques L."/>
            <person name="Divol F."/>
            <person name="Doumas P."/>
            <person name="Sallet E."/>
            <person name="Mancinotti D."/>
            <person name="Carrere S."/>
            <person name="Marande W."/>
            <person name="Arribat S."/>
            <person name="Keller J."/>
            <person name="Huneau C."/>
            <person name="Blein T."/>
            <person name="Aime D."/>
            <person name="Laguerre M."/>
            <person name="Taylor J."/>
            <person name="Schubert V."/>
            <person name="Nelson M."/>
            <person name="Geu-Flores F."/>
            <person name="Crespi M."/>
            <person name="Gallardo-Guerrero K."/>
            <person name="Delaux P.-M."/>
            <person name="Salse J."/>
            <person name="Berges H."/>
            <person name="Guyot R."/>
            <person name="Gouzy J."/>
            <person name="Peret B."/>
        </authorList>
    </citation>
    <scope>NUCLEOTIDE SEQUENCE [LARGE SCALE GENOMIC DNA]</scope>
    <source>
        <strain evidence="3">cv. Amiga</strain>
    </source>
</reference>
<keyword evidence="1" id="KW-0472">Membrane</keyword>
<keyword evidence="3" id="KW-1185">Reference proteome</keyword>
<dbReference type="Gene3D" id="2.40.50.140">
    <property type="entry name" value="Nucleic acid-binding proteins"/>
    <property type="match status" value="1"/>
</dbReference>
<dbReference type="Proteomes" id="UP000447434">
    <property type="component" value="Chromosome 5"/>
</dbReference>
<accession>A0A6A4QMA1</accession>
<gene>
    <name evidence="2" type="ORF">Lalb_Chr05g0227961</name>
</gene>
<evidence type="ECO:0000313" key="2">
    <source>
        <dbReference type="EMBL" id="KAE9614426.1"/>
    </source>
</evidence>
<proteinExistence type="predicted"/>
<dbReference type="OrthoDB" id="1422777at2759"/>
<feature type="transmembrane region" description="Helical" evidence="1">
    <location>
        <begin position="177"/>
        <end position="197"/>
    </location>
</feature>
<comment type="caution">
    <text evidence="2">The sequence shown here is derived from an EMBL/GenBank/DDBJ whole genome shotgun (WGS) entry which is preliminary data.</text>
</comment>
<keyword evidence="1" id="KW-1133">Transmembrane helix</keyword>
<protein>
    <recommendedName>
        <fullName evidence="4">Nucleic acid-binding protein</fullName>
    </recommendedName>
</protein>
<sequence>MSLSRPFDFIKDVNDSKHLWKIAVRITQLWYVQIPPKPGHLEMIFMDSKFTAGTTLKQREFLDIPELEYDFKKFSDIISGNFWSDLLIDFCFSFLLDVIGVYDKLIFSQTQSNLKKVIFSMKDFCGDVISCTLWEAHAIKFLSFYNNLPSLQPLVILLTNARVKEDQGDYTNSTCNILTVLIMLSYMLIYYILFVFAR</sequence>
<name>A0A6A4QMA1_LUPAL</name>